<keyword evidence="2" id="KW-1185">Reference proteome</keyword>
<accession>A0ABD0JDD4</accession>
<gene>
    <name evidence="1" type="ORF">BaRGS_00035903</name>
</gene>
<dbReference type="AlphaFoldDB" id="A0ABD0JDD4"/>
<proteinExistence type="predicted"/>
<comment type="caution">
    <text evidence="1">The sequence shown here is derived from an EMBL/GenBank/DDBJ whole genome shotgun (WGS) entry which is preliminary data.</text>
</comment>
<sequence length="89" mass="10040">REGRGAVIEGQMKVLTACDTAAGRNEGLTKLEEFSGYNPVIFYSRCARLVVNCGQFSRRFYSVDPVLLKLTSLQPVCCCVNFVLYDWQH</sequence>
<reference evidence="1 2" key="1">
    <citation type="journal article" date="2023" name="Sci. Data">
        <title>Genome assembly of the Korean intertidal mud-creeper Batillaria attramentaria.</title>
        <authorList>
            <person name="Patra A.K."/>
            <person name="Ho P.T."/>
            <person name="Jun S."/>
            <person name="Lee S.J."/>
            <person name="Kim Y."/>
            <person name="Won Y.J."/>
        </authorList>
    </citation>
    <scope>NUCLEOTIDE SEQUENCE [LARGE SCALE GENOMIC DNA]</scope>
    <source>
        <strain evidence="1">Wonlab-2016</strain>
    </source>
</reference>
<name>A0ABD0JDD4_9CAEN</name>
<protein>
    <submittedName>
        <fullName evidence="1">Uncharacterized protein</fullName>
    </submittedName>
</protein>
<organism evidence="1 2">
    <name type="scientific">Batillaria attramentaria</name>
    <dbReference type="NCBI Taxonomy" id="370345"/>
    <lineage>
        <taxon>Eukaryota</taxon>
        <taxon>Metazoa</taxon>
        <taxon>Spiralia</taxon>
        <taxon>Lophotrochozoa</taxon>
        <taxon>Mollusca</taxon>
        <taxon>Gastropoda</taxon>
        <taxon>Caenogastropoda</taxon>
        <taxon>Sorbeoconcha</taxon>
        <taxon>Cerithioidea</taxon>
        <taxon>Batillariidae</taxon>
        <taxon>Batillaria</taxon>
    </lineage>
</organism>
<dbReference type="EMBL" id="JACVVK020000492">
    <property type="protein sequence ID" value="KAK7471467.1"/>
    <property type="molecule type" value="Genomic_DNA"/>
</dbReference>
<dbReference type="Proteomes" id="UP001519460">
    <property type="component" value="Unassembled WGS sequence"/>
</dbReference>
<evidence type="ECO:0000313" key="2">
    <source>
        <dbReference type="Proteomes" id="UP001519460"/>
    </source>
</evidence>
<evidence type="ECO:0000313" key="1">
    <source>
        <dbReference type="EMBL" id="KAK7471467.1"/>
    </source>
</evidence>
<feature type="non-terminal residue" evidence="1">
    <location>
        <position position="1"/>
    </location>
</feature>